<accession>A0A9X1QWS8</accession>
<reference evidence="2" key="1">
    <citation type="submission" date="2021-09" db="EMBL/GenBank/DDBJ databases">
        <title>Genome of Aequorivita sp. strain F47161.</title>
        <authorList>
            <person name="Wang Y."/>
        </authorList>
    </citation>
    <scope>NUCLEOTIDE SEQUENCE</scope>
    <source>
        <strain evidence="2">F47161</strain>
    </source>
</reference>
<gene>
    <name evidence="2" type="ORF">K8089_11910</name>
</gene>
<organism evidence="2 3">
    <name type="scientific">Aequorivita vitellina</name>
    <dbReference type="NCBI Taxonomy" id="2874475"/>
    <lineage>
        <taxon>Bacteria</taxon>
        <taxon>Pseudomonadati</taxon>
        <taxon>Bacteroidota</taxon>
        <taxon>Flavobacteriia</taxon>
        <taxon>Flavobacteriales</taxon>
        <taxon>Flavobacteriaceae</taxon>
        <taxon>Aequorivita</taxon>
    </lineage>
</organism>
<evidence type="ECO:0000256" key="1">
    <source>
        <dbReference type="SAM" id="SignalP"/>
    </source>
</evidence>
<evidence type="ECO:0000313" key="2">
    <source>
        <dbReference type="EMBL" id="MCG2419730.1"/>
    </source>
</evidence>
<dbReference type="RefSeq" id="WP_237603513.1">
    <property type="nucleotide sequence ID" value="NZ_JAIRBA010000024.1"/>
</dbReference>
<name>A0A9X1QWS8_9FLAO</name>
<proteinExistence type="predicted"/>
<dbReference type="Proteomes" id="UP001139461">
    <property type="component" value="Unassembled WGS sequence"/>
</dbReference>
<comment type="caution">
    <text evidence="2">The sequence shown here is derived from an EMBL/GenBank/DDBJ whole genome shotgun (WGS) entry which is preliminary data.</text>
</comment>
<evidence type="ECO:0000313" key="3">
    <source>
        <dbReference type="Proteomes" id="UP001139461"/>
    </source>
</evidence>
<dbReference type="AlphaFoldDB" id="A0A9X1QWS8"/>
<protein>
    <submittedName>
        <fullName evidence="2">Uncharacterized protein</fullName>
    </submittedName>
</protein>
<feature type="signal peptide" evidence="1">
    <location>
        <begin position="1"/>
        <end position="25"/>
    </location>
</feature>
<keyword evidence="1" id="KW-0732">Signal</keyword>
<dbReference type="EMBL" id="JAIRBA010000024">
    <property type="protein sequence ID" value="MCG2419730.1"/>
    <property type="molecule type" value="Genomic_DNA"/>
</dbReference>
<keyword evidence="3" id="KW-1185">Reference proteome</keyword>
<feature type="chain" id="PRO_5040765741" evidence="1">
    <location>
        <begin position="26"/>
        <end position="125"/>
    </location>
</feature>
<sequence length="125" mass="14324">MTAFLKIFILTFVFVSFSCCNTTKANTITNTEQIQNSTENYKRYKGIIIHSTAEGDCEYVIALADDRSVMFDPVNLKGNFKTHGTRVWFTFRSLKMPNRCEKANPISIISIEERALEKTEKPSKE</sequence>
<dbReference type="PROSITE" id="PS51257">
    <property type="entry name" value="PROKAR_LIPOPROTEIN"/>
    <property type="match status" value="1"/>
</dbReference>